<feature type="transmembrane region" description="Helical" evidence="1">
    <location>
        <begin position="244"/>
        <end position="263"/>
    </location>
</feature>
<evidence type="ECO:0000256" key="1">
    <source>
        <dbReference type="SAM" id="Phobius"/>
    </source>
</evidence>
<keyword evidence="3" id="KW-1185">Reference proteome</keyword>
<feature type="transmembrane region" description="Helical" evidence="1">
    <location>
        <begin position="190"/>
        <end position="211"/>
    </location>
</feature>
<dbReference type="STRING" id="1381753.V2XZ94"/>
<name>V2XZ94_MONRO</name>
<dbReference type="Proteomes" id="UP000017559">
    <property type="component" value="Unassembled WGS sequence"/>
</dbReference>
<dbReference type="EMBL" id="AWSO01001243">
    <property type="protein sequence ID" value="ESK84699.1"/>
    <property type="molecule type" value="Genomic_DNA"/>
</dbReference>
<feature type="transmembrane region" description="Helical" evidence="1">
    <location>
        <begin position="113"/>
        <end position="135"/>
    </location>
</feature>
<keyword evidence="1" id="KW-1133">Transmembrane helix</keyword>
<feature type="transmembrane region" description="Helical" evidence="1">
    <location>
        <begin position="58"/>
        <end position="80"/>
    </location>
</feature>
<reference evidence="2 3" key="1">
    <citation type="journal article" date="2014" name="BMC Genomics">
        <title>Genome and secretome analysis of the hemibiotrophic fungal pathogen, Moniliophthora roreri, which causes frosty pod rot disease of cacao: mechanisms of the biotrophic and necrotrophic phases.</title>
        <authorList>
            <person name="Meinhardt L.W."/>
            <person name="Costa G.G.L."/>
            <person name="Thomazella D.P.T."/>
            <person name="Teixeira P.J.P.L."/>
            <person name="Carazzolle M.F."/>
            <person name="Schuster S.C."/>
            <person name="Carlson J.E."/>
            <person name="Guiltinan M.J."/>
            <person name="Mieczkowski P."/>
            <person name="Farmer A."/>
            <person name="Ramaraj T."/>
            <person name="Crozier J."/>
            <person name="Davis R.E."/>
            <person name="Shao J."/>
            <person name="Melnick R.L."/>
            <person name="Pereira G.A.G."/>
            <person name="Bailey B.A."/>
        </authorList>
    </citation>
    <scope>NUCLEOTIDE SEQUENCE [LARGE SCALE GENOMIC DNA]</scope>
    <source>
        <strain evidence="2 3">MCA 2997</strain>
    </source>
</reference>
<proteinExistence type="predicted"/>
<feature type="transmembrane region" description="Helical" evidence="1">
    <location>
        <begin position="147"/>
        <end position="170"/>
    </location>
</feature>
<dbReference type="KEGG" id="mrr:Moror_632"/>
<feature type="transmembrane region" description="Helical" evidence="1">
    <location>
        <begin position="14"/>
        <end position="37"/>
    </location>
</feature>
<organism evidence="2 3">
    <name type="scientific">Moniliophthora roreri (strain MCA 2997)</name>
    <name type="common">Cocoa frosty pod rot fungus</name>
    <name type="synonym">Crinipellis roreri</name>
    <dbReference type="NCBI Taxonomy" id="1381753"/>
    <lineage>
        <taxon>Eukaryota</taxon>
        <taxon>Fungi</taxon>
        <taxon>Dikarya</taxon>
        <taxon>Basidiomycota</taxon>
        <taxon>Agaricomycotina</taxon>
        <taxon>Agaricomycetes</taxon>
        <taxon>Agaricomycetidae</taxon>
        <taxon>Agaricales</taxon>
        <taxon>Marasmiineae</taxon>
        <taxon>Marasmiaceae</taxon>
        <taxon>Moniliophthora</taxon>
    </lineage>
</organism>
<keyword evidence="1" id="KW-0472">Membrane</keyword>
<keyword evidence="1" id="KW-0812">Transmembrane</keyword>
<evidence type="ECO:0000313" key="3">
    <source>
        <dbReference type="Proteomes" id="UP000017559"/>
    </source>
</evidence>
<accession>V2XZ94</accession>
<feature type="transmembrane region" description="Helical" evidence="1">
    <location>
        <begin position="269"/>
        <end position="289"/>
    </location>
</feature>
<dbReference type="AlphaFoldDB" id="V2XZ94"/>
<comment type="caution">
    <text evidence="2">The sequence shown here is derived from an EMBL/GenBank/DDBJ whole genome shotgun (WGS) entry which is preliminary data.</text>
</comment>
<protein>
    <submittedName>
        <fullName evidence="2">Uncharacterized protein</fullName>
    </submittedName>
</protein>
<evidence type="ECO:0000313" key="2">
    <source>
        <dbReference type="EMBL" id="ESK84699.1"/>
    </source>
</evidence>
<dbReference type="HOGENOM" id="CLU_044614_2_0_1"/>
<gene>
    <name evidence="2" type="ORF">Moror_632</name>
</gene>
<sequence length="349" mass="38506">MSTDLADVLTLDRVIIDLISSLSVMYFLYGFYVLLFGTCISMMTSRHRKQGQEGRNHTLYLSLMAALFGLSSILVISYTADRVHASAIFYSALATGDATLLENYLDHDTQKTVTYAFLVLVPIILNVTAESMLIHRCYLIWNAKKRVAVPLLVWSAVTNTAGLVGASMVIVNKSDSSTSVHQRIFALGDIIGFSYSISSLVLNTVLTLLTAGRIWWIYRGLEAYGVHTSDVLARIPRIILESGVLYPLVTIVGTIVINVRLTFIPFDFAPTAALAAGIAPTLIVVRAKLGKSVESMQQQVSEMRFPSRPANREGNVNSQIYSIGNLHILQVDAEADEERIRKQKETTLV</sequence>